<dbReference type="InterPro" id="IPR011761">
    <property type="entry name" value="ATP-grasp"/>
</dbReference>
<sequence length="647" mass="69795">MKRHVLVVGNGRELPAYIHQVDPEARTSVLVRSDVLKRVRDASLHARIVGVSSTDDSSWITMARAIHEVEPVTHVASFSEKDQDKAAAVASALGLGMHSAETVRAVHDKLHMRDRLTAAGIPGPLAGQVASPDDITDFADRHGYPVVVKPVMGAASSGVTVVHRPSQAEAAWQWGLAAEDAADGRLMVETFLDGPEISVEAFSERGEHLIVAITLKVKDPVHCVELGHMIRGELPPETEHLVRETVTDVLRALDVQNGLTHTEIILTDEGPRLVETHLRPAGDLIPETIRDTHGFDLLDLFVRQSIGESVIDRLRLGHRDLESSDRYAAVWYRVPDRSGRVVAVEGLAEAGSIAGVLSVELELEVGSDVVEVPRDSRDRLLVVRAISHSPAHALKIARTAAETVTVTIDEASGSEATREVRASASVAEKVRQAYAALNPAGSGALAPVAAEALTEASVAGFALRAAETHRWDDGRILPAEVLERHLAELAFEALTAVALAAPGRIDVGASMDEVARAAGRDLDWFDAPEDPGRRDALRASLDIARLPESRADDLKATLARRVEQLRDALDDEWSPQPDVCLAALPLFSRPVADVLVFVALGCDTRCSDVVLRRFGHRYLGRQAPEGLTTRHLERSAEILAGVLDGQA</sequence>
<dbReference type="Pfam" id="PF13535">
    <property type="entry name" value="ATP-grasp_4"/>
    <property type="match status" value="1"/>
</dbReference>
<proteinExistence type="predicted"/>
<organism evidence="6 7">
    <name type="scientific">Streptosporangium amethystogenes subsp. fukuiense</name>
    <dbReference type="NCBI Taxonomy" id="698418"/>
    <lineage>
        <taxon>Bacteria</taxon>
        <taxon>Bacillati</taxon>
        <taxon>Actinomycetota</taxon>
        <taxon>Actinomycetes</taxon>
        <taxon>Streptosporangiales</taxon>
        <taxon>Streptosporangiaceae</taxon>
        <taxon>Streptosporangium</taxon>
    </lineage>
</organism>
<dbReference type="EMBL" id="JBHTEE010000001">
    <property type="protein sequence ID" value="MFC7605162.1"/>
    <property type="molecule type" value="Genomic_DNA"/>
</dbReference>
<keyword evidence="2 4" id="KW-0547">Nucleotide-binding</keyword>
<dbReference type="PANTHER" id="PTHR43585:SF2">
    <property type="entry name" value="ATP-GRASP ENZYME FSQD"/>
    <property type="match status" value="1"/>
</dbReference>
<name>A0ABW2TAN8_9ACTN</name>
<dbReference type="Gene3D" id="3.40.50.20">
    <property type="match status" value="1"/>
</dbReference>
<dbReference type="InterPro" id="IPR040570">
    <property type="entry name" value="LAL_C2"/>
</dbReference>
<dbReference type="InterPro" id="IPR013815">
    <property type="entry name" value="ATP_grasp_subdomain_1"/>
</dbReference>
<evidence type="ECO:0000256" key="2">
    <source>
        <dbReference type="ARBA" id="ARBA00022741"/>
    </source>
</evidence>
<dbReference type="RefSeq" id="WP_343963241.1">
    <property type="nucleotide sequence ID" value="NZ_BAAAGK010000016.1"/>
</dbReference>
<evidence type="ECO:0000259" key="5">
    <source>
        <dbReference type="PROSITE" id="PS50975"/>
    </source>
</evidence>
<keyword evidence="7" id="KW-1185">Reference proteome</keyword>
<evidence type="ECO:0000313" key="7">
    <source>
        <dbReference type="Proteomes" id="UP001596514"/>
    </source>
</evidence>
<dbReference type="PROSITE" id="PS50975">
    <property type="entry name" value="ATP_GRASP"/>
    <property type="match status" value="1"/>
</dbReference>
<dbReference type="Pfam" id="PF18603">
    <property type="entry name" value="LAL_C2"/>
    <property type="match status" value="1"/>
</dbReference>
<evidence type="ECO:0000256" key="4">
    <source>
        <dbReference type="PROSITE-ProRule" id="PRU00409"/>
    </source>
</evidence>
<dbReference type="Proteomes" id="UP001596514">
    <property type="component" value="Unassembled WGS sequence"/>
</dbReference>
<keyword evidence="1" id="KW-0436">Ligase</keyword>
<feature type="domain" description="ATP-grasp" evidence="5">
    <location>
        <begin position="113"/>
        <end position="306"/>
    </location>
</feature>
<evidence type="ECO:0000256" key="1">
    <source>
        <dbReference type="ARBA" id="ARBA00022598"/>
    </source>
</evidence>
<protein>
    <submittedName>
        <fullName evidence="6">ATP-grasp domain-containing protein</fullName>
    </submittedName>
</protein>
<dbReference type="InterPro" id="IPR052032">
    <property type="entry name" value="ATP-dep_AA_Ligase"/>
</dbReference>
<accession>A0ABW2TAN8</accession>
<evidence type="ECO:0000313" key="6">
    <source>
        <dbReference type="EMBL" id="MFC7605162.1"/>
    </source>
</evidence>
<dbReference type="SMART" id="SM01209">
    <property type="entry name" value="GARS_A"/>
    <property type="match status" value="1"/>
</dbReference>
<comment type="caution">
    <text evidence="6">The sequence shown here is derived from an EMBL/GenBank/DDBJ whole genome shotgun (WGS) entry which is preliminary data.</text>
</comment>
<gene>
    <name evidence="6" type="ORF">ACFQVD_34135</name>
</gene>
<dbReference type="SUPFAM" id="SSF56059">
    <property type="entry name" value="Glutathione synthetase ATP-binding domain-like"/>
    <property type="match status" value="1"/>
</dbReference>
<dbReference type="Gene3D" id="3.30.1490.20">
    <property type="entry name" value="ATP-grasp fold, A domain"/>
    <property type="match status" value="1"/>
</dbReference>
<reference evidence="7" key="1">
    <citation type="journal article" date="2019" name="Int. J. Syst. Evol. Microbiol.">
        <title>The Global Catalogue of Microorganisms (GCM) 10K type strain sequencing project: providing services to taxonomists for standard genome sequencing and annotation.</title>
        <authorList>
            <consortium name="The Broad Institute Genomics Platform"/>
            <consortium name="The Broad Institute Genome Sequencing Center for Infectious Disease"/>
            <person name="Wu L."/>
            <person name="Ma J."/>
        </authorList>
    </citation>
    <scope>NUCLEOTIDE SEQUENCE [LARGE SCALE GENOMIC DNA]</scope>
    <source>
        <strain evidence="7">JCM 10083</strain>
    </source>
</reference>
<evidence type="ECO:0000256" key="3">
    <source>
        <dbReference type="ARBA" id="ARBA00022840"/>
    </source>
</evidence>
<keyword evidence="3 4" id="KW-0067">ATP-binding</keyword>
<dbReference type="PANTHER" id="PTHR43585">
    <property type="entry name" value="FUMIPYRROLE BIOSYNTHESIS PROTEIN C"/>
    <property type="match status" value="1"/>
</dbReference>
<dbReference type="Gene3D" id="3.30.470.20">
    <property type="entry name" value="ATP-grasp fold, B domain"/>
    <property type="match status" value="1"/>
</dbReference>